<dbReference type="Gene3D" id="3.30.160.60">
    <property type="entry name" value="Classic Zinc Finger"/>
    <property type="match status" value="1"/>
</dbReference>
<feature type="domain" description="C2H2-type" evidence="2">
    <location>
        <begin position="110"/>
        <end position="135"/>
    </location>
</feature>
<name>A0A168HC64_MUCCL</name>
<dbReference type="AlphaFoldDB" id="A0A168HC64"/>
<reference evidence="3 4" key="1">
    <citation type="submission" date="2015-06" db="EMBL/GenBank/DDBJ databases">
        <title>Expansion of signal transduction pathways in fungi by whole-genome duplication.</title>
        <authorList>
            <consortium name="DOE Joint Genome Institute"/>
            <person name="Corrochano L.M."/>
            <person name="Kuo A."/>
            <person name="Marcet-Houben M."/>
            <person name="Polaino S."/>
            <person name="Salamov A."/>
            <person name="Villalobos J.M."/>
            <person name="Alvarez M.I."/>
            <person name="Avalos J."/>
            <person name="Benito E.P."/>
            <person name="Benoit I."/>
            <person name="Burger G."/>
            <person name="Camino L.P."/>
            <person name="Canovas D."/>
            <person name="Cerda-Olmedo E."/>
            <person name="Cheng J.-F."/>
            <person name="Dominguez A."/>
            <person name="Elias M."/>
            <person name="Eslava A.P."/>
            <person name="Glaser F."/>
            <person name="Grimwood J."/>
            <person name="Gutierrez G."/>
            <person name="Heitman J."/>
            <person name="Henrissat B."/>
            <person name="Iturriaga E.A."/>
            <person name="Lang B.F."/>
            <person name="Lavin J.L."/>
            <person name="Lee S."/>
            <person name="Li W."/>
            <person name="Lindquist E."/>
            <person name="Lopez-Garcia S."/>
            <person name="Luque E.M."/>
            <person name="Marcos A.T."/>
            <person name="Martin J."/>
            <person name="Mccluskey K."/>
            <person name="Medina H.R."/>
            <person name="Miralles-Duran A."/>
            <person name="Miyazaki A."/>
            <person name="Munoz-Torres E."/>
            <person name="Oguiza J.A."/>
            <person name="Ohm R."/>
            <person name="Olmedo M."/>
            <person name="Orejas M."/>
            <person name="Ortiz-Castellanos L."/>
            <person name="Pisabarro A.G."/>
            <person name="Rodriguez-Romero J."/>
            <person name="Ruiz-Herrera J."/>
            <person name="Ruiz-Vazquez R."/>
            <person name="Sanz C."/>
            <person name="Schackwitz W."/>
            <person name="Schmutz J."/>
            <person name="Shahriari M."/>
            <person name="Shelest E."/>
            <person name="Silva-Franco F."/>
            <person name="Soanes D."/>
            <person name="Syed K."/>
            <person name="Tagua V.G."/>
            <person name="Talbot N.J."/>
            <person name="Thon M."/>
            <person name="De Vries R.P."/>
            <person name="Wiebenga A."/>
            <person name="Yadav J.S."/>
            <person name="Braun E.L."/>
            <person name="Baker S."/>
            <person name="Garre V."/>
            <person name="Horwitz B."/>
            <person name="Torres-Martinez S."/>
            <person name="Idnurm A."/>
            <person name="Herrera-Estrella A."/>
            <person name="Gabaldon T."/>
            <person name="Grigoriev I.V."/>
        </authorList>
    </citation>
    <scope>NUCLEOTIDE SEQUENCE [LARGE SCALE GENOMIC DNA]</scope>
    <source>
        <strain evidence="3 4">CBS 277.49</strain>
    </source>
</reference>
<proteinExistence type="predicted"/>
<evidence type="ECO:0000313" key="3">
    <source>
        <dbReference type="EMBL" id="OAC98617.1"/>
    </source>
</evidence>
<keyword evidence="1" id="KW-0862">Zinc</keyword>
<gene>
    <name evidence="3" type="ORF">MUCCIDRAFT_115539</name>
</gene>
<keyword evidence="1" id="KW-0863">Zinc-finger</keyword>
<keyword evidence="4" id="KW-1185">Reference proteome</keyword>
<dbReference type="PROSITE" id="PS00028">
    <property type="entry name" value="ZINC_FINGER_C2H2_1"/>
    <property type="match status" value="2"/>
</dbReference>
<evidence type="ECO:0000259" key="2">
    <source>
        <dbReference type="PROSITE" id="PS50157"/>
    </source>
</evidence>
<dbReference type="SMART" id="SM00355">
    <property type="entry name" value="ZnF_C2H2"/>
    <property type="match status" value="2"/>
</dbReference>
<protein>
    <submittedName>
        <fullName evidence="3">C2H2-type zinc finger transcription factor</fullName>
    </submittedName>
</protein>
<dbReference type="PROSITE" id="PS50157">
    <property type="entry name" value="ZINC_FINGER_C2H2_2"/>
    <property type="match status" value="1"/>
</dbReference>
<comment type="caution">
    <text evidence="3">The sequence shown here is derived from an EMBL/GenBank/DDBJ whole genome shotgun (WGS) entry which is preliminary data.</text>
</comment>
<dbReference type="VEuPathDB" id="FungiDB:MUCCIDRAFT_115539"/>
<evidence type="ECO:0000256" key="1">
    <source>
        <dbReference type="PROSITE-ProRule" id="PRU00042"/>
    </source>
</evidence>
<organism evidence="3 4">
    <name type="scientific">Mucor lusitanicus CBS 277.49</name>
    <dbReference type="NCBI Taxonomy" id="747725"/>
    <lineage>
        <taxon>Eukaryota</taxon>
        <taxon>Fungi</taxon>
        <taxon>Fungi incertae sedis</taxon>
        <taxon>Mucoromycota</taxon>
        <taxon>Mucoromycotina</taxon>
        <taxon>Mucoromycetes</taxon>
        <taxon>Mucorales</taxon>
        <taxon>Mucorineae</taxon>
        <taxon>Mucoraceae</taxon>
        <taxon>Mucor</taxon>
    </lineage>
</organism>
<keyword evidence="1" id="KW-0479">Metal-binding</keyword>
<evidence type="ECO:0000313" key="4">
    <source>
        <dbReference type="Proteomes" id="UP000077051"/>
    </source>
</evidence>
<accession>A0A168HC64</accession>
<sequence length="183" mass="20826">MFSARPKSSSLAIFVSSSTYSAYTRSKNPSANSVQKTINWSSLHRTENVSVCALCNVQQANDYTSHYNDNHHPENPFPCPFAGCPFRFKVELALETHLRRVHHQNADTRHKCPVGMCKRAFQEMAALDGHVKREHCDIPNLSLVVSDGHSCYLCSNVDYTFRFHAQFLSVAKLSEQRNIEIYM</sequence>
<dbReference type="InterPro" id="IPR013087">
    <property type="entry name" value="Znf_C2H2_type"/>
</dbReference>
<dbReference type="GO" id="GO:0008270">
    <property type="term" value="F:zinc ion binding"/>
    <property type="evidence" value="ECO:0007669"/>
    <property type="project" value="UniProtKB-KW"/>
</dbReference>
<dbReference type="Proteomes" id="UP000077051">
    <property type="component" value="Unassembled WGS sequence"/>
</dbReference>
<dbReference type="EMBL" id="AMYB01000010">
    <property type="protein sequence ID" value="OAC98617.1"/>
    <property type="molecule type" value="Genomic_DNA"/>
</dbReference>